<comment type="caution">
    <text evidence="1">The sequence shown here is derived from an EMBL/GenBank/DDBJ whole genome shotgun (WGS) entry which is preliminary data.</text>
</comment>
<sequence length="156" mass="16754">MPAEPEAKLLGALKRIAPSVSSATLASNFEYAVRIHREANGSIGFGDLETWESHIGVTTTAWEPAGGADLGDLHAHPLAGPHTINENDLYFFEQGGDFTRKVGGKVLVKPGAFSPGDLDAYRAEGQNGWMTPAGSNKLLYFPVAGNANNCHYEYDY</sequence>
<dbReference type="RefSeq" id="WP_192031754.1">
    <property type="nucleotide sequence ID" value="NZ_JACYTR010000135.1"/>
</dbReference>
<organism evidence="1 2">
    <name type="scientific">Pseudomarimonas arenosa</name>
    <dbReference type="NCBI Taxonomy" id="2774145"/>
    <lineage>
        <taxon>Bacteria</taxon>
        <taxon>Pseudomonadati</taxon>
        <taxon>Pseudomonadota</taxon>
        <taxon>Gammaproteobacteria</taxon>
        <taxon>Lysobacterales</taxon>
        <taxon>Lysobacteraceae</taxon>
        <taxon>Pseudomarimonas</taxon>
    </lineage>
</organism>
<dbReference type="AlphaFoldDB" id="A0AAW3ZUF5"/>
<keyword evidence="2" id="KW-1185">Reference proteome</keyword>
<accession>A0AAW3ZUF5</accession>
<gene>
    <name evidence="1" type="ORF">IFO71_21555</name>
</gene>
<name>A0AAW3ZUF5_9GAMM</name>
<proteinExistence type="predicted"/>
<evidence type="ECO:0000313" key="1">
    <source>
        <dbReference type="EMBL" id="MBD8528340.1"/>
    </source>
</evidence>
<dbReference type="EMBL" id="JACYTR010000135">
    <property type="protein sequence ID" value="MBD8528340.1"/>
    <property type="molecule type" value="Genomic_DNA"/>
</dbReference>
<evidence type="ECO:0000313" key="2">
    <source>
        <dbReference type="Proteomes" id="UP000613768"/>
    </source>
</evidence>
<reference evidence="1 2" key="1">
    <citation type="submission" date="2020-09" db="EMBL/GenBank/DDBJ databases">
        <title>Pseudoxanthomonas sp. CAU 1598 isolated from sand of Yaerae Beach.</title>
        <authorList>
            <person name="Kim W."/>
        </authorList>
    </citation>
    <scope>NUCLEOTIDE SEQUENCE [LARGE SCALE GENOMIC DNA]</scope>
    <source>
        <strain evidence="1 2">CAU 1598</strain>
    </source>
</reference>
<protein>
    <submittedName>
        <fullName evidence="1">Uncharacterized protein</fullName>
    </submittedName>
</protein>
<dbReference type="Proteomes" id="UP000613768">
    <property type="component" value="Unassembled WGS sequence"/>
</dbReference>